<keyword evidence="2" id="KW-1133">Transmembrane helix</keyword>
<dbReference type="RefSeq" id="WP_177214198.1">
    <property type="nucleotide sequence ID" value="NZ_FOGO01000002.1"/>
</dbReference>
<feature type="compositionally biased region" description="Basic residues" evidence="1">
    <location>
        <begin position="49"/>
        <end position="60"/>
    </location>
</feature>
<feature type="region of interest" description="Disordered" evidence="1">
    <location>
        <begin position="242"/>
        <end position="287"/>
    </location>
</feature>
<gene>
    <name evidence="3" type="ORF">SAMN05421870_102319</name>
</gene>
<feature type="transmembrane region" description="Helical" evidence="2">
    <location>
        <begin position="467"/>
        <end position="488"/>
    </location>
</feature>
<organism evidence="3 4">
    <name type="scientific">Streptomyces qinglanensis</name>
    <dbReference type="NCBI Taxonomy" id="943816"/>
    <lineage>
        <taxon>Bacteria</taxon>
        <taxon>Bacillati</taxon>
        <taxon>Actinomycetota</taxon>
        <taxon>Actinomycetes</taxon>
        <taxon>Kitasatosporales</taxon>
        <taxon>Streptomycetaceae</taxon>
        <taxon>Streptomyces</taxon>
    </lineage>
</organism>
<accession>A0A1H9PX35</accession>
<reference evidence="4" key="1">
    <citation type="submission" date="2016-10" db="EMBL/GenBank/DDBJ databases">
        <authorList>
            <person name="Varghese N."/>
            <person name="Submissions S."/>
        </authorList>
    </citation>
    <scope>NUCLEOTIDE SEQUENCE [LARGE SCALE GENOMIC DNA]</scope>
    <source>
        <strain evidence="4">CGMCC 4.6825</strain>
    </source>
</reference>
<evidence type="ECO:0000256" key="1">
    <source>
        <dbReference type="SAM" id="MobiDB-lite"/>
    </source>
</evidence>
<dbReference type="AlphaFoldDB" id="A0A1H9PX35"/>
<keyword evidence="2" id="KW-0472">Membrane</keyword>
<sequence>MVTWHDGCDESDGCDGRGRDGGDGRAAAPGARPGAAPGAGPRQGDGHQRGRGRGRGHGHGSGRAARAATSAAVLCLAAGVLGGLTAPPAWAAGTPRAYEPAADAQRITGAASSADAPEVAPGLFTDRIRPGQEKYYALDLDAKADFHVTATAVPEPGSRVTFQDGLKVTLQNTDGDSCSEGSAAGNGDTAFPLAATASRLMGDPADEDCRAAGPYLVHVVREEGDNSDPSSWPLELSVMAEPGLKGGIPAPRPGAEKETDAHNTRPAPPSGPAENRTGGTGFNDARALGDGVWKDRVRAGETRWFRVPVDWGQRLYARTELPNSARRSGSGTGSRYVPHGFRMNVYNPARTPLYDEDFQGWDGDGAKFDRYSNPVRYENRFLDAASGTRFAGWYYVAVTVGPDMATPFPDGTPVTLRIDVRGRAQQGPEYDGDVAAAGFGVSGRDREMAEKGLTEAQAEHSATLRTVGWAGIGAGVALLLVLALWLLLARRRARTAGYPVPGPYGPAGSLPHYAPHGGPPQG</sequence>
<feature type="compositionally biased region" description="Basic and acidic residues" evidence="1">
    <location>
        <begin position="254"/>
        <end position="263"/>
    </location>
</feature>
<dbReference type="STRING" id="943816.AN217_02420"/>
<keyword evidence="2" id="KW-0812">Transmembrane</keyword>
<feature type="region of interest" description="Disordered" evidence="1">
    <location>
        <begin position="1"/>
        <end position="64"/>
    </location>
</feature>
<evidence type="ECO:0000256" key="2">
    <source>
        <dbReference type="SAM" id="Phobius"/>
    </source>
</evidence>
<proteinExistence type="predicted"/>
<protein>
    <submittedName>
        <fullName evidence="3">Uncharacterized protein</fullName>
    </submittedName>
</protein>
<dbReference type="Proteomes" id="UP000182841">
    <property type="component" value="Unassembled WGS sequence"/>
</dbReference>
<feature type="compositionally biased region" description="Low complexity" evidence="1">
    <location>
        <begin position="25"/>
        <end position="42"/>
    </location>
</feature>
<feature type="compositionally biased region" description="Basic and acidic residues" evidence="1">
    <location>
        <begin position="14"/>
        <end position="23"/>
    </location>
</feature>
<feature type="region of interest" description="Disordered" evidence="1">
    <location>
        <begin position="499"/>
        <end position="522"/>
    </location>
</feature>
<name>A0A1H9PX35_9ACTN</name>
<keyword evidence="4" id="KW-1185">Reference proteome</keyword>
<evidence type="ECO:0000313" key="4">
    <source>
        <dbReference type="Proteomes" id="UP000182841"/>
    </source>
</evidence>
<evidence type="ECO:0000313" key="3">
    <source>
        <dbReference type="EMBL" id="SER52781.1"/>
    </source>
</evidence>
<dbReference type="EMBL" id="FOGO01000002">
    <property type="protein sequence ID" value="SER52781.1"/>
    <property type="molecule type" value="Genomic_DNA"/>
</dbReference>